<dbReference type="PANTHER" id="PTHR12631">
    <property type="entry name" value="ALPHA-L-IDURONIDASE"/>
    <property type="match status" value="1"/>
</dbReference>
<name>A0ABR9M0Z3_9ACTN</name>
<dbReference type="Gene3D" id="1.10.260.40">
    <property type="entry name" value="lambda repressor-like DNA-binding domains"/>
    <property type="match status" value="1"/>
</dbReference>
<evidence type="ECO:0000313" key="3">
    <source>
        <dbReference type="EMBL" id="MBE1586553.1"/>
    </source>
</evidence>
<dbReference type="CDD" id="cd00093">
    <property type="entry name" value="HTH_XRE"/>
    <property type="match status" value="1"/>
</dbReference>
<dbReference type="Pfam" id="PF13560">
    <property type="entry name" value="HTH_31"/>
    <property type="match status" value="1"/>
</dbReference>
<proteinExistence type="predicted"/>
<dbReference type="SMART" id="SM00530">
    <property type="entry name" value="HTH_XRE"/>
    <property type="match status" value="1"/>
</dbReference>
<dbReference type="InterPro" id="IPR010982">
    <property type="entry name" value="Lambda_DNA-bd_dom_sf"/>
</dbReference>
<dbReference type="SUPFAM" id="SSF51445">
    <property type="entry name" value="(Trans)glycosidases"/>
    <property type="match status" value="1"/>
</dbReference>
<dbReference type="RefSeq" id="WP_225963619.1">
    <property type="nucleotide sequence ID" value="NZ_JADBEK010000001.1"/>
</dbReference>
<organism evidence="3 4">
    <name type="scientific">Nonomuraea angiospora</name>
    <dbReference type="NCBI Taxonomy" id="46172"/>
    <lineage>
        <taxon>Bacteria</taxon>
        <taxon>Bacillati</taxon>
        <taxon>Actinomycetota</taxon>
        <taxon>Actinomycetes</taxon>
        <taxon>Streptosporangiales</taxon>
        <taxon>Streptosporangiaceae</taxon>
        <taxon>Nonomuraea</taxon>
    </lineage>
</organism>
<evidence type="ECO:0000259" key="2">
    <source>
        <dbReference type="SMART" id="SM00530"/>
    </source>
</evidence>
<feature type="region of interest" description="Disordered" evidence="1">
    <location>
        <begin position="93"/>
        <end position="124"/>
    </location>
</feature>
<sequence>MPSWELEKLMAGVSHQDELGQLLREIKERSGRSYEWIGKRINASKSTVHRYCSGQSIPPNFATVELIATACRADRDELVRLHRLWIEAIATAAPEKAGDSPPDTGSAPDTPREPAHSGSTPSRGSRHAVVLMSVGLLISCLLVLTASSSPLTSTASRGQVQRITGPSWVLPPAPVPRTLFGVTVNSATGAMPSFKVGAVRLWDSATRWSQIERRRGELDWSTLDRQVAGARRAGLPVLFVFGGTPAWASPNGSRAPYPEGARAAPPDDLADWDAFVSATGDRYAGRIEAYELWALGNDHRFYTGDVETLVEMTRRASRIIKAADPQATVVCPGMGRLWTHAGRDAMRRFAELGGYAHCDVAGIKLYQRTASDPPETMLELATTVNRVLHGAGVHPPVWSTGTSYTITLQDPLDAVTARDYAVRYFLAGLYLRDLNLERMYFYNWGGAKIPLVLQVEGGAPTAAALAVERLQHWLAPARSRSCGQGGAIGLPHNVWRCEFTISGDRESHLAAIIWTSTGTARITSRGEGEAHRLDGTSRRVRPGDAIAVGEDPLFVEYG</sequence>
<dbReference type="InterPro" id="IPR001387">
    <property type="entry name" value="Cro/C1-type_HTH"/>
</dbReference>
<gene>
    <name evidence="3" type="ORF">H4W80_004811</name>
</gene>
<dbReference type="PANTHER" id="PTHR12631:SF10">
    <property type="entry name" value="BETA-XYLOSIDASE-LIKE PROTEIN-RELATED"/>
    <property type="match status" value="1"/>
</dbReference>
<dbReference type="Proteomes" id="UP000633509">
    <property type="component" value="Unassembled WGS sequence"/>
</dbReference>
<comment type="caution">
    <text evidence="3">The sequence shown here is derived from an EMBL/GenBank/DDBJ whole genome shotgun (WGS) entry which is preliminary data.</text>
</comment>
<dbReference type="SUPFAM" id="SSF47413">
    <property type="entry name" value="lambda repressor-like DNA-binding domains"/>
    <property type="match status" value="1"/>
</dbReference>
<keyword evidence="4" id="KW-1185">Reference proteome</keyword>
<accession>A0ABR9M0Z3</accession>
<reference evidence="3 4" key="1">
    <citation type="submission" date="2020-10" db="EMBL/GenBank/DDBJ databases">
        <title>Sequencing the genomes of 1000 actinobacteria strains.</title>
        <authorList>
            <person name="Klenk H.-P."/>
        </authorList>
    </citation>
    <scope>NUCLEOTIDE SEQUENCE [LARGE SCALE GENOMIC DNA]</scope>
    <source>
        <strain evidence="3 4">DSM 43173</strain>
    </source>
</reference>
<dbReference type="InterPro" id="IPR051923">
    <property type="entry name" value="Glycosyl_Hydrolase_39"/>
</dbReference>
<protein>
    <submittedName>
        <fullName evidence="3">Transcriptional regulator with XRE-family HTH domain</fullName>
    </submittedName>
</protein>
<evidence type="ECO:0000313" key="4">
    <source>
        <dbReference type="Proteomes" id="UP000633509"/>
    </source>
</evidence>
<evidence type="ECO:0000256" key="1">
    <source>
        <dbReference type="SAM" id="MobiDB-lite"/>
    </source>
</evidence>
<dbReference type="Gene3D" id="3.20.20.80">
    <property type="entry name" value="Glycosidases"/>
    <property type="match status" value="1"/>
</dbReference>
<dbReference type="EMBL" id="JADBEK010000001">
    <property type="protein sequence ID" value="MBE1586553.1"/>
    <property type="molecule type" value="Genomic_DNA"/>
</dbReference>
<dbReference type="InterPro" id="IPR017853">
    <property type="entry name" value="GH"/>
</dbReference>
<feature type="domain" description="HTH cro/C1-type" evidence="2">
    <location>
        <begin position="22"/>
        <end position="78"/>
    </location>
</feature>